<evidence type="ECO:0000256" key="1">
    <source>
        <dbReference type="SAM" id="MobiDB-lite"/>
    </source>
</evidence>
<proteinExistence type="predicted"/>
<name>A0A9W9AFK5_9AGAR</name>
<protein>
    <submittedName>
        <fullName evidence="2">Uncharacterized protein</fullName>
    </submittedName>
</protein>
<organism evidence="2 3">
    <name type="scientific">Lentinula aciculospora</name>
    <dbReference type="NCBI Taxonomy" id="153920"/>
    <lineage>
        <taxon>Eukaryota</taxon>
        <taxon>Fungi</taxon>
        <taxon>Dikarya</taxon>
        <taxon>Basidiomycota</taxon>
        <taxon>Agaricomycotina</taxon>
        <taxon>Agaricomycetes</taxon>
        <taxon>Agaricomycetidae</taxon>
        <taxon>Agaricales</taxon>
        <taxon>Marasmiineae</taxon>
        <taxon>Omphalotaceae</taxon>
        <taxon>Lentinula</taxon>
    </lineage>
</organism>
<dbReference type="EMBL" id="JAOTPV010000006">
    <property type="protein sequence ID" value="KAJ4480984.1"/>
    <property type="molecule type" value="Genomic_DNA"/>
</dbReference>
<dbReference type="AlphaFoldDB" id="A0A9W9AFK5"/>
<dbReference type="Proteomes" id="UP001150266">
    <property type="component" value="Unassembled WGS sequence"/>
</dbReference>
<feature type="compositionally biased region" description="Acidic residues" evidence="1">
    <location>
        <begin position="68"/>
        <end position="78"/>
    </location>
</feature>
<feature type="region of interest" description="Disordered" evidence="1">
    <location>
        <begin position="61"/>
        <end position="82"/>
    </location>
</feature>
<sequence length="234" mass="26930">MSSQKFAQRLKLPPRTQKRLDHWQTNVPKWQHQVYGPLNSYLTTAFPLNMFIVKPQSLLREQSASSPDDNDNDWDEGTTLDSIDSRGQAVTKTRSYPDFCVDQYWGADDDSNFKADIIRVIVEVGSRTKSLGDISYTRVFIQQQLEGYMEAVGPQRWEGLLLGVCMLGSEVLLMRMAERDNDNVDADWNPSKDPSVSPQFVFTDSNGNPEWISMFDARFDHQMENVYRYCLAHD</sequence>
<evidence type="ECO:0000313" key="3">
    <source>
        <dbReference type="Proteomes" id="UP001150266"/>
    </source>
</evidence>
<accession>A0A9W9AFK5</accession>
<evidence type="ECO:0000313" key="2">
    <source>
        <dbReference type="EMBL" id="KAJ4480984.1"/>
    </source>
</evidence>
<gene>
    <name evidence="2" type="ORF">J3R30DRAFT_2385713</name>
</gene>
<dbReference type="OrthoDB" id="2977433at2759"/>
<keyword evidence="3" id="KW-1185">Reference proteome</keyword>
<comment type="caution">
    <text evidence="2">The sequence shown here is derived from an EMBL/GenBank/DDBJ whole genome shotgun (WGS) entry which is preliminary data.</text>
</comment>
<reference evidence="2" key="1">
    <citation type="submission" date="2022-08" db="EMBL/GenBank/DDBJ databases">
        <title>A Global Phylogenomic Analysis of the Shiitake Genus Lentinula.</title>
        <authorList>
            <consortium name="DOE Joint Genome Institute"/>
            <person name="Sierra-Patev S."/>
            <person name="Min B."/>
            <person name="Naranjo-Ortiz M."/>
            <person name="Looney B."/>
            <person name="Konkel Z."/>
            <person name="Slot J.C."/>
            <person name="Sakamoto Y."/>
            <person name="Steenwyk J.L."/>
            <person name="Rokas A."/>
            <person name="Carro J."/>
            <person name="Camarero S."/>
            <person name="Ferreira P."/>
            <person name="Molpeceres G."/>
            <person name="Ruiz-Duenas F.J."/>
            <person name="Serrano A."/>
            <person name="Henrissat B."/>
            <person name="Drula E."/>
            <person name="Hughes K.W."/>
            <person name="Mata J.L."/>
            <person name="Ishikawa N.K."/>
            <person name="Vargas-Isla R."/>
            <person name="Ushijima S."/>
            <person name="Smith C.A."/>
            <person name="Ahrendt S."/>
            <person name="Andreopoulos W."/>
            <person name="He G."/>
            <person name="Labutti K."/>
            <person name="Lipzen A."/>
            <person name="Ng V."/>
            <person name="Riley R."/>
            <person name="Sandor L."/>
            <person name="Barry K."/>
            <person name="Martinez A.T."/>
            <person name="Xiao Y."/>
            <person name="Gibbons J.G."/>
            <person name="Terashima K."/>
            <person name="Grigoriev I.V."/>
            <person name="Hibbett D.S."/>
        </authorList>
    </citation>
    <scope>NUCLEOTIDE SEQUENCE</scope>
    <source>
        <strain evidence="2">JLM2183</strain>
    </source>
</reference>